<sequence length="88" mass="9330">MSGKQNLTTAAETCVSVADHPITRSLTSGKTPAQHNRERFMEAADRLFPTKKAAKAKTAHPAKAAVVAKNEATKNKTDAAPTRPTLAC</sequence>
<comment type="caution">
    <text evidence="2">The sequence shown here is derived from an EMBL/GenBank/DDBJ whole genome shotgun (WGS) entry which is preliminary data.</text>
</comment>
<accession>A0AAV9GWA7</accession>
<evidence type="ECO:0000256" key="1">
    <source>
        <dbReference type="SAM" id="MobiDB-lite"/>
    </source>
</evidence>
<gene>
    <name evidence="2" type="ORF">QBC34DRAFT_435424</name>
</gene>
<dbReference type="AlphaFoldDB" id="A0AAV9GWA7"/>
<organism evidence="2 3">
    <name type="scientific">Podospora aff. communis PSN243</name>
    <dbReference type="NCBI Taxonomy" id="3040156"/>
    <lineage>
        <taxon>Eukaryota</taxon>
        <taxon>Fungi</taxon>
        <taxon>Dikarya</taxon>
        <taxon>Ascomycota</taxon>
        <taxon>Pezizomycotina</taxon>
        <taxon>Sordariomycetes</taxon>
        <taxon>Sordariomycetidae</taxon>
        <taxon>Sordariales</taxon>
        <taxon>Podosporaceae</taxon>
        <taxon>Podospora</taxon>
    </lineage>
</organism>
<feature type="region of interest" description="Disordered" evidence="1">
    <location>
        <begin position="55"/>
        <end position="88"/>
    </location>
</feature>
<dbReference type="Proteomes" id="UP001321760">
    <property type="component" value="Unassembled WGS sequence"/>
</dbReference>
<protein>
    <submittedName>
        <fullName evidence="2">Uncharacterized protein</fullName>
    </submittedName>
</protein>
<proteinExistence type="predicted"/>
<reference evidence="2" key="1">
    <citation type="journal article" date="2023" name="Mol. Phylogenet. Evol.">
        <title>Genome-scale phylogeny and comparative genomics of the fungal order Sordariales.</title>
        <authorList>
            <person name="Hensen N."/>
            <person name="Bonometti L."/>
            <person name="Westerberg I."/>
            <person name="Brannstrom I.O."/>
            <person name="Guillou S."/>
            <person name="Cros-Aarteil S."/>
            <person name="Calhoun S."/>
            <person name="Haridas S."/>
            <person name="Kuo A."/>
            <person name="Mondo S."/>
            <person name="Pangilinan J."/>
            <person name="Riley R."/>
            <person name="LaButti K."/>
            <person name="Andreopoulos B."/>
            <person name="Lipzen A."/>
            <person name="Chen C."/>
            <person name="Yan M."/>
            <person name="Daum C."/>
            <person name="Ng V."/>
            <person name="Clum A."/>
            <person name="Steindorff A."/>
            <person name="Ohm R.A."/>
            <person name="Martin F."/>
            <person name="Silar P."/>
            <person name="Natvig D.O."/>
            <person name="Lalanne C."/>
            <person name="Gautier V."/>
            <person name="Ament-Velasquez S.L."/>
            <person name="Kruys A."/>
            <person name="Hutchinson M.I."/>
            <person name="Powell A.J."/>
            <person name="Barry K."/>
            <person name="Miller A.N."/>
            <person name="Grigoriev I.V."/>
            <person name="Debuchy R."/>
            <person name="Gladieux P."/>
            <person name="Hiltunen Thoren M."/>
            <person name="Johannesson H."/>
        </authorList>
    </citation>
    <scope>NUCLEOTIDE SEQUENCE</scope>
    <source>
        <strain evidence="2">PSN243</strain>
    </source>
</reference>
<name>A0AAV9GWA7_9PEZI</name>
<evidence type="ECO:0000313" key="3">
    <source>
        <dbReference type="Proteomes" id="UP001321760"/>
    </source>
</evidence>
<dbReference type="EMBL" id="MU865923">
    <property type="protein sequence ID" value="KAK4452567.1"/>
    <property type="molecule type" value="Genomic_DNA"/>
</dbReference>
<evidence type="ECO:0000313" key="2">
    <source>
        <dbReference type="EMBL" id="KAK4452567.1"/>
    </source>
</evidence>
<reference evidence="2" key="2">
    <citation type="submission" date="2023-05" db="EMBL/GenBank/DDBJ databases">
        <authorList>
            <consortium name="Lawrence Berkeley National Laboratory"/>
            <person name="Steindorff A."/>
            <person name="Hensen N."/>
            <person name="Bonometti L."/>
            <person name="Westerberg I."/>
            <person name="Brannstrom I.O."/>
            <person name="Guillou S."/>
            <person name="Cros-Aarteil S."/>
            <person name="Calhoun S."/>
            <person name="Haridas S."/>
            <person name="Kuo A."/>
            <person name="Mondo S."/>
            <person name="Pangilinan J."/>
            <person name="Riley R."/>
            <person name="Labutti K."/>
            <person name="Andreopoulos B."/>
            <person name="Lipzen A."/>
            <person name="Chen C."/>
            <person name="Yanf M."/>
            <person name="Daum C."/>
            <person name="Ng V."/>
            <person name="Clum A."/>
            <person name="Ohm R."/>
            <person name="Martin F."/>
            <person name="Silar P."/>
            <person name="Natvig D."/>
            <person name="Lalanne C."/>
            <person name="Gautier V."/>
            <person name="Ament-Velasquez S.L."/>
            <person name="Kruys A."/>
            <person name="Hutchinson M.I."/>
            <person name="Powell A.J."/>
            <person name="Barry K."/>
            <person name="Miller A.N."/>
            <person name="Grigoriev I.V."/>
            <person name="Debuchy R."/>
            <person name="Gladieux P."/>
            <person name="Thoren M.H."/>
            <person name="Johannesson H."/>
        </authorList>
    </citation>
    <scope>NUCLEOTIDE SEQUENCE</scope>
    <source>
        <strain evidence="2">PSN243</strain>
    </source>
</reference>
<keyword evidence="3" id="KW-1185">Reference proteome</keyword>